<evidence type="ECO:0000313" key="1">
    <source>
        <dbReference type="EMBL" id="CEM54417.1"/>
    </source>
</evidence>
<organism evidence="1">
    <name type="scientific">Chromera velia CCMP2878</name>
    <dbReference type="NCBI Taxonomy" id="1169474"/>
    <lineage>
        <taxon>Eukaryota</taxon>
        <taxon>Sar</taxon>
        <taxon>Alveolata</taxon>
        <taxon>Colpodellida</taxon>
        <taxon>Chromeraceae</taxon>
        <taxon>Chromera</taxon>
    </lineage>
</organism>
<accession>A0A0G4IBI4</accession>
<name>A0A0G4IBI4_9ALVE</name>
<gene>
    <name evidence="1" type="ORF">Cvel_2160</name>
</gene>
<dbReference type="PhylomeDB" id="A0A0G4IBI4"/>
<proteinExistence type="predicted"/>
<sequence length="327" mass="34865">MSSDDSGALNVYPPSIFSGALRELCLLDDDTLLFCLEGDRDVYQVKVSDLKESSQENPGKLFCKVPYFGIPVFVKGGKAGRLVVVVPTDLNENAEKIEEWVAAIDSLSQASIPAPVKGTWTAAAAHKDNIFLISKSDDFPFQQKLFVAPSPQSFMLGPATPESHPNPYKCILLPPGNNRLVAGGDGSLPIFYNDAGMWGVTVRSETDLTFSSPSTNLGITSAALVVAGGLAGGTYLIVRTASGEIQITEGSASSTTWKSESEEGAENPKISTIALLPDRSLVFSQGKKLFISTSRFLQAKWPDVPMPLPAMSAMRRVVFAGGEGADI</sequence>
<dbReference type="EMBL" id="CDMZ01005787">
    <property type="protein sequence ID" value="CEM54417.1"/>
    <property type="molecule type" value="Genomic_DNA"/>
</dbReference>
<protein>
    <submittedName>
        <fullName evidence="1">Uncharacterized protein</fullName>
    </submittedName>
</protein>
<reference evidence="1" key="1">
    <citation type="submission" date="2014-11" db="EMBL/GenBank/DDBJ databases">
        <authorList>
            <person name="Otto D Thomas"/>
            <person name="Naeem Raeece"/>
        </authorList>
    </citation>
    <scope>NUCLEOTIDE SEQUENCE</scope>
</reference>
<dbReference type="AlphaFoldDB" id="A0A0G4IBI4"/>
<dbReference type="VEuPathDB" id="CryptoDB:Cvel_2160"/>